<dbReference type="Pfam" id="PF05368">
    <property type="entry name" value="NmrA"/>
    <property type="match status" value="1"/>
</dbReference>
<proteinExistence type="predicted"/>
<protein>
    <submittedName>
        <fullName evidence="2">NAD(P)-binding protein</fullName>
    </submittedName>
</protein>
<keyword evidence="3" id="KW-1185">Reference proteome</keyword>
<evidence type="ECO:0000313" key="2">
    <source>
        <dbReference type="EMBL" id="KAF2836336.1"/>
    </source>
</evidence>
<organism evidence="2 3">
    <name type="scientific">Patellaria atrata CBS 101060</name>
    <dbReference type="NCBI Taxonomy" id="1346257"/>
    <lineage>
        <taxon>Eukaryota</taxon>
        <taxon>Fungi</taxon>
        <taxon>Dikarya</taxon>
        <taxon>Ascomycota</taxon>
        <taxon>Pezizomycotina</taxon>
        <taxon>Dothideomycetes</taxon>
        <taxon>Dothideomycetes incertae sedis</taxon>
        <taxon>Patellariales</taxon>
        <taxon>Patellariaceae</taxon>
        <taxon>Patellaria</taxon>
    </lineage>
</organism>
<sequence>MSIVLTAPTGKLGNATLTALLTHSLLPPSTLILSTSSPDSPKLSSLPSTLTIRPGNFNTPASLVTAFTGARVLFLVSTPAIDLDFNFTPYPNGRESQHIAAIEAAREAGVTHIVYTSLGFNSEESGAGVMRAHLHTHRYLREKWADEAAGRSYTILREGLYAESWPLYLGHADLADPGRDLEGRREVPLAGDGRANWVAIEDLGVANAVILAEIVGSEEGLAKWRNRIVTLSTRGKKDRASCGEIAEMVRKIRGEELRVKIVGEDEHVKYYTQERGVEEPYVRWWVSTYPALENGECENEEDVLEECLAGLRLKARSFEEVVGEMVRK</sequence>
<feature type="domain" description="NmrA-like" evidence="1">
    <location>
        <begin position="3"/>
        <end position="262"/>
    </location>
</feature>
<dbReference type="OrthoDB" id="419598at2759"/>
<dbReference type="PANTHER" id="PTHR47129:SF1">
    <property type="entry name" value="NMRA-LIKE DOMAIN-CONTAINING PROTEIN"/>
    <property type="match status" value="1"/>
</dbReference>
<name>A0A9P4VKF9_9PEZI</name>
<comment type="caution">
    <text evidence="2">The sequence shown here is derived from an EMBL/GenBank/DDBJ whole genome shotgun (WGS) entry which is preliminary data.</text>
</comment>
<dbReference type="InterPro" id="IPR036291">
    <property type="entry name" value="NAD(P)-bd_dom_sf"/>
</dbReference>
<reference evidence="2" key="1">
    <citation type="journal article" date="2020" name="Stud. Mycol.">
        <title>101 Dothideomycetes genomes: a test case for predicting lifestyles and emergence of pathogens.</title>
        <authorList>
            <person name="Haridas S."/>
            <person name="Albert R."/>
            <person name="Binder M."/>
            <person name="Bloem J."/>
            <person name="Labutti K."/>
            <person name="Salamov A."/>
            <person name="Andreopoulos B."/>
            <person name="Baker S."/>
            <person name="Barry K."/>
            <person name="Bills G."/>
            <person name="Bluhm B."/>
            <person name="Cannon C."/>
            <person name="Castanera R."/>
            <person name="Culley D."/>
            <person name="Daum C."/>
            <person name="Ezra D."/>
            <person name="Gonzalez J."/>
            <person name="Henrissat B."/>
            <person name="Kuo A."/>
            <person name="Liang C."/>
            <person name="Lipzen A."/>
            <person name="Lutzoni F."/>
            <person name="Magnuson J."/>
            <person name="Mondo S."/>
            <person name="Nolan M."/>
            <person name="Ohm R."/>
            <person name="Pangilinan J."/>
            <person name="Park H.-J."/>
            <person name="Ramirez L."/>
            <person name="Alfaro M."/>
            <person name="Sun H."/>
            <person name="Tritt A."/>
            <person name="Yoshinaga Y."/>
            <person name="Zwiers L.-H."/>
            <person name="Turgeon B."/>
            <person name="Goodwin S."/>
            <person name="Spatafora J."/>
            <person name="Crous P."/>
            <person name="Grigoriev I."/>
        </authorList>
    </citation>
    <scope>NUCLEOTIDE SEQUENCE</scope>
    <source>
        <strain evidence="2">CBS 101060</strain>
    </source>
</reference>
<dbReference type="InterPro" id="IPR052718">
    <property type="entry name" value="NmrA-type_oxidoreductase"/>
</dbReference>
<dbReference type="Proteomes" id="UP000799429">
    <property type="component" value="Unassembled WGS sequence"/>
</dbReference>
<dbReference type="EMBL" id="MU006104">
    <property type="protein sequence ID" value="KAF2836336.1"/>
    <property type="molecule type" value="Genomic_DNA"/>
</dbReference>
<evidence type="ECO:0000313" key="3">
    <source>
        <dbReference type="Proteomes" id="UP000799429"/>
    </source>
</evidence>
<dbReference type="SUPFAM" id="SSF51735">
    <property type="entry name" value="NAD(P)-binding Rossmann-fold domains"/>
    <property type="match status" value="1"/>
</dbReference>
<dbReference type="AlphaFoldDB" id="A0A9P4VKF9"/>
<gene>
    <name evidence="2" type="ORF">M501DRAFT_939850</name>
</gene>
<dbReference type="Gene3D" id="3.90.25.10">
    <property type="entry name" value="UDP-galactose 4-epimerase, domain 1"/>
    <property type="match status" value="1"/>
</dbReference>
<accession>A0A9P4VKF9</accession>
<dbReference type="InterPro" id="IPR008030">
    <property type="entry name" value="NmrA-like"/>
</dbReference>
<dbReference type="PANTHER" id="PTHR47129">
    <property type="entry name" value="QUINONE OXIDOREDUCTASE 2"/>
    <property type="match status" value="1"/>
</dbReference>
<evidence type="ECO:0000259" key="1">
    <source>
        <dbReference type="Pfam" id="PF05368"/>
    </source>
</evidence>
<dbReference type="Gene3D" id="3.40.50.720">
    <property type="entry name" value="NAD(P)-binding Rossmann-like Domain"/>
    <property type="match status" value="1"/>
</dbReference>